<evidence type="ECO:0000256" key="4">
    <source>
        <dbReference type="ARBA" id="ARBA00022605"/>
    </source>
</evidence>
<dbReference type="CDD" id="cd01561">
    <property type="entry name" value="CBS_like"/>
    <property type="match status" value="1"/>
</dbReference>
<evidence type="ECO:0000256" key="9">
    <source>
        <dbReference type="ARBA" id="ARBA00047931"/>
    </source>
</evidence>
<sequence length="372" mass="40213">MAARDIHFANRDRRPSPLVGAFLLRVREPKQVGRIKPGCPTEKRMDIRNGFIDTIGNTPLIRLNSLSEATGCNILGKAEFLNPGGSVKDRAALFIIEDAERQGKLRPGGTVVEGTAGNTGIGLAHICNAKGYRCLIVIPETQSQEKIDLLRTLGAEVRTVPAVPYRDPNNYVKVSGRLAEELDNAIWANQFDNLANRQAHYATTGPEIWQQTEGTVDAWVAATGTGGTYAGVALYLKEQSSKVRCVVADPMGSGLYSWVKTGEIHLEGSSVTEGIGNSRITANMQDVPIDDAIQIADPEALEIIYQLLHRDGLFMGGSVGINVAAAYRLAKEMGPGHTIVTVLCDGGARYQSRLFNAEWLASKGLQMPQVTT</sequence>
<dbReference type="EC" id="2.5.1.47" evidence="3"/>
<evidence type="ECO:0000256" key="3">
    <source>
        <dbReference type="ARBA" id="ARBA00012681"/>
    </source>
</evidence>
<dbReference type="FunFam" id="3.40.50.1100:FF:000049">
    <property type="entry name" value="Cysteine synthase, putative"/>
    <property type="match status" value="1"/>
</dbReference>
<dbReference type="AlphaFoldDB" id="A0A0H3K2R3"/>
<feature type="domain" description="Tryptophan synthase beta chain-like PALP" evidence="10">
    <location>
        <begin position="54"/>
        <end position="345"/>
    </location>
</feature>
<name>A0A0H3K2R3_SYNP6</name>
<evidence type="ECO:0000256" key="1">
    <source>
        <dbReference type="ARBA" id="ARBA00001933"/>
    </source>
</evidence>
<protein>
    <recommendedName>
        <fullName evidence="3">cysteine synthase</fullName>
        <ecNumber evidence="3">2.5.1.47</ecNumber>
    </recommendedName>
</protein>
<dbReference type="FunFam" id="3.40.50.1100:FF:000011">
    <property type="entry name" value="Cysteine synthase (o-acetylserine)"/>
    <property type="match status" value="1"/>
</dbReference>
<organism evidence="11 12">
    <name type="scientific">Synechococcus sp. (strain ATCC 27144 / PCC 6301 / SAUG 1402/1)</name>
    <name type="common">Anacystis nidulans</name>
    <dbReference type="NCBI Taxonomy" id="269084"/>
    <lineage>
        <taxon>Bacteria</taxon>
        <taxon>Bacillati</taxon>
        <taxon>Cyanobacteriota</taxon>
        <taxon>Cyanophyceae</taxon>
        <taxon>Synechococcales</taxon>
        <taxon>Synechococcaceae</taxon>
        <taxon>Synechococcus</taxon>
    </lineage>
</organism>
<dbReference type="PROSITE" id="PS00901">
    <property type="entry name" value="CYS_SYNTHASE"/>
    <property type="match status" value="1"/>
</dbReference>
<evidence type="ECO:0000256" key="5">
    <source>
        <dbReference type="ARBA" id="ARBA00022679"/>
    </source>
</evidence>
<gene>
    <name evidence="11" type="primary">cysM</name>
    <name evidence="11" type="ordered locus">syc1337_c</name>
</gene>
<evidence type="ECO:0000256" key="6">
    <source>
        <dbReference type="ARBA" id="ARBA00022898"/>
    </source>
</evidence>
<dbReference type="EMBL" id="AP008231">
    <property type="protein sequence ID" value="BAD79527.1"/>
    <property type="molecule type" value="Genomic_DNA"/>
</dbReference>
<dbReference type="eggNOG" id="COG0031">
    <property type="taxonomic scope" value="Bacteria"/>
</dbReference>
<dbReference type="InterPro" id="IPR001926">
    <property type="entry name" value="TrpB-like_PALP"/>
</dbReference>
<keyword evidence="6" id="KW-0663">Pyridoxal phosphate</keyword>
<dbReference type="InterPro" id="IPR036052">
    <property type="entry name" value="TrpB-like_PALP_sf"/>
</dbReference>
<dbReference type="GO" id="GO:0006535">
    <property type="term" value="P:cysteine biosynthetic process from serine"/>
    <property type="evidence" value="ECO:0007669"/>
    <property type="project" value="InterPro"/>
</dbReference>
<keyword evidence="7" id="KW-0809">Transit peptide</keyword>
<proteinExistence type="inferred from homology"/>
<dbReference type="Pfam" id="PF00291">
    <property type="entry name" value="PALP"/>
    <property type="match status" value="1"/>
</dbReference>
<evidence type="ECO:0000256" key="8">
    <source>
        <dbReference type="ARBA" id="ARBA00029440"/>
    </source>
</evidence>
<dbReference type="Gene3D" id="3.40.50.1100">
    <property type="match status" value="2"/>
</dbReference>
<comment type="catalytic activity">
    <reaction evidence="9">
        <text>O-acetyl-L-serine + hydrogen sulfide = L-cysteine + acetate</text>
        <dbReference type="Rhea" id="RHEA:14829"/>
        <dbReference type="ChEBI" id="CHEBI:29919"/>
        <dbReference type="ChEBI" id="CHEBI:30089"/>
        <dbReference type="ChEBI" id="CHEBI:35235"/>
        <dbReference type="ChEBI" id="CHEBI:58340"/>
        <dbReference type="EC" id="2.5.1.47"/>
    </reaction>
</comment>
<comment type="cofactor">
    <cofactor evidence="1">
        <name>pyridoxal 5'-phosphate</name>
        <dbReference type="ChEBI" id="CHEBI:597326"/>
    </cofactor>
</comment>
<dbReference type="KEGG" id="syc:syc1337_c"/>
<comment type="similarity">
    <text evidence="2">Belongs to the cysteine synthase/cystathionine beta-synthase family.</text>
</comment>
<comment type="pathway">
    <text evidence="8">Amino-acid biosynthesis.</text>
</comment>
<dbReference type="GO" id="GO:0004124">
    <property type="term" value="F:cysteine synthase activity"/>
    <property type="evidence" value="ECO:0007669"/>
    <property type="project" value="UniProtKB-EC"/>
</dbReference>
<dbReference type="NCBIfam" id="NF007989">
    <property type="entry name" value="PRK10717.1"/>
    <property type="match status" value="1"/>
</dbReference>
<evidence type="ECO:0000256" key="2">
    <source>
        <dbReference type="ARBA" id="ARBA00007103"/>
    </source>
</evidence>
<evidence type="ECO:0000313" key="12">
    <source>
        <dbReference type="Proteomes" id="UP000001175"/>
    </source>
</evidence>
<dbReference type="InterPro" id="IPR001216">
    <property type="entry name" value="P-phosphate_BS"/>
</dbReference>
<keyword evidence="5" id="KW-0808">Transferase</keyword>
<dbReference type="InterPro" id="IPR050214">
    <property type="entry name" value="Cys_Synth/Cystath_Beta-Synth"/>
</dbReference>
<evidence type="ECO:0000313" key="11">
    <source>
        <dbReference type="EMBL" id="BAD79527.1"/>
    </source>
</evidence>
<accession>A0A0H3K2R3</accession>
<dbReference type="Proteomes" id="UP000001175">
    <property type="component" value="Chromosome"/>
</dbReference>
<evidence type="ECO:0000259" key="10">
    <source>
        <dbReference type="Pfam" id="PF00291"/>
    </source>
</evidence>
<reference evidence="11 12" key="1">
    <citation type="journal article" date="2007" name="Photosyn. Res.">
        <title>Complete nucleotide sequence of the freshwater unicellular cyanobacterium Synechococcus elongatus PCC 6301 chromosome: gene content and organization.</title>
        <authorList>
            <person name="Sugita C."/>
            <person name="Ogata K."/>
            <person name="Shikata M."/>
            <person name="Jikuya H."/>
            <person name="Takano J."/>
            <person name="Furumichi M."/>
            <person name="Kanehisa M."/>
            <person name="Omata T."/>
            <person name="Sugiura M."/>
            <person name="Sugita M."/>
        </authorList>
    </citation>
    <scope>NUCLEOTIDE SEQUENCE [LARGE SCALE GENOMIC DNA]</scope>
    <source>
        <strain evidence="12">ATCC 27144 / PCC 6301 / SAUG 1402/1</strain>
    </source>
</reference>
<dbReference type="SUPFAM" id="SSF53686">
    <property type="entry name" value="Tryptophan synthase beta subunit-like PLP-dependent enzymes"/>
    <property type="match status" value="1"/>
</dbReference>
<keyword evidence="4" id="KW-0028">Amino-acid biosynthesis</keyword>
<dbReference type="PANTHER" id="PTHR10314">
    <property type="entry name" value="CYSTATHIONINE BETA-SYNTHASE"/>
    <property type="match status" value="1"/>
</dbReference>
<evidence type="ECO:0000256" key="7">
    <source>
        <dbReference type="ARBA" id="ARBA00022946"/>
    </source>
</evidence>